<comment type="caution">
    <text evidence="4">The sequence shown here is derived from an EMBL/GenBank/DDBJ whole genome shotgun (WGS) entry which is preliminary data.</text>
</comment>
<dbReference type="InterPro" id="IPR055699">
    <property type="entry name" value="DUF7275"/>
</dbReference>
<feature type="domain" description="DUF7277" evidence="3">
    <location>
        <begin position="43"/>
        <end position="182"/>
    </location>
</feature>
<dbReference type="InterPro" id="IPR055701">
    <property type="entry name" value="DUF7277"/>
</dbReference>
<feature type="domain" description="DUF7276" evidence="2">
    <location>
        <begin position="429"/>
        <end position="665"/>
    </location>
</feature>
<organism evidence="4 5">
    <name type="scientific">Rhizophagus irregularis (strain DAOM 197198w)</name>
    <name type="common">Glomus intraradices</name>
    <dbReference type="NCBI Taxonomy" id="1432141"/>
    <lineage>
        <taxon>Eukaryota</taxon>
        <taxon>Fungi</taxon>
        <taxon>Fungi incertae sedis</taxon>
        <taxon>Mucoromycota</taxon>
        <taxon>Glomeromycotina</taxon>
        <taxon>Glomeromycetes</taxon>
        <taxon>Glomerales</taxon>
        <taxon>Glomeraceae</taxon>
        <taxon>Rhizophagus</taxon>
    </lineage>
</organism>
<dbReference type="Pfam" id="PF23942">
    <property type="entry name" value="DUF7277"/>
    <property type="match status" value="1"/>
</dbReference>
<proteinExistence type="predicted"/>
<sequence length="669" mass="77394">MSNIMHIKSRTLAYDNIKILSILNNIVKDEGNQLVEPDFSGYPVLIGSRAAKWHVPSFREPNNWNFIATVSQSILLINKFMNKKNLKLIYYSDVGLKIIGRCVESYENEKYIGFEIELASDKVNLRKMKLMEVTNDMEINDKDNIDDDCSIEDESKIKFEKFDYDQEREQSKSSAQMILELCHNVKDRMMIPFPCIVAPLKVLEALKASHIYWSDDFYKNIADLHSLRIILENNQISPTKPLCCPMRDEKTNLMLKTRIKETEILRGTPSVHINLNNSDEEFLDREDDFFVDRVVPHDKLHELVKYGDHPIYEGLKNDKSKAMIEKSLFQKLDYQKQLDCMKEEAMVIALERYLIPKILKDQETSYSSALIRICTSLTKDWFRQFAIDNYPRLSNLDKDLLSIVHNLTKNNPPSHHELAETITLLHKWILDPEIRTIFEPIYACTSRIYDLDTPSVSQGMRLETYRSGIKINSPVNKNVSIAAIITTVCMDDYEDCNPGADWWASIAILPSEDLKCSSDEYDRETLGSYYDSLHLHPFDHNIIGNRGIYIDQPRAKRLELTSKHILTLEIGSKTSGDSWSVAEDVWYLPKIRAKSADHIASKLEIPNFTGDILVKYVLAYLQPTFKKKGDTPLKYLINKLKATEIIPIKPQQHLWYDAWNYTLKNGGEI</sequence>
<evidence type="ECO:0000313" key="4">
    <source>
        <dbReference type="EMBL" id="EXX71408.1"/>
    </source>
</evidence>
<reference evidence="4 5" key="1">
    <citation type="submission" date="2014-02" db="EMBL/GenBank/DDBJ databases">
        <title>Single nucleus genome sequencing reveals high similarity among nuclei of an endomycorrhizal fungus.</title>
        <authorList>
            <person name="Lin K."/>
            <person name="Geurts R."/>
            <person name="Zhang Z."/>
            <person name="Limpens E."/>
            <person name="Saunders D.G."/>
            <person name="Mu D."/>
            <person name="Pang E."/>
            <person name="Cao H."/>
            <person name="Cha H."/>
            <person name="Lin T."/>
            <person name="Zhou Q."/>
            <person name="Shang Y."/>
            <person name="Li Y."/>
            <person name="Ivanov S."/>
            <person name="Sharma T."/>
            <person name="Velzen R.V."/>
            <person name="Ruijter N.D."/>
            <person name="Aanen D.K."/>
            <person name="Win J."/>
            <person name="Kamoun S."/>
            <person name="Bisseling T."/>
            <person name="Huang S."/>
        </authorList>
    </citation>
    <scope>NUCLEOTIDE SEQUENCE [LARGE SCALE GENOMIC DNA]</scope>
    <source>
        <strain evidence="5">DAOM197198w</strain>
    </source>
</reference>
<dbReference type="OrthoDB" id="2339473at2759"/>
<dbReference type="Pfam" id="PF23941">
    <property type="entry name" value="DUF7276"/>
    <property type="match status" value="1"/>
</dbReference>
<protein>
    <submittedName>
        <fullName evidence="4">Uncharacterized protein</fullName>
    </submittedName>
</protein>
<evidence type="ECO:0000313" key="5">
    <source>
        <dbReference type="Proteomes" id="UP000022910"/>
    </source>
</evidence>
<evidence type="ECO:0000259" key="2">
    <source>
        <dbReference type="Pfam" id="PF23941"/>
    </source>
</evidence>
<feature type="domain" description="DUF7275" evidence="1">
    <location>
        <begin position="202"/>
        <end position="407"/>
    </location>
</feature>
<dbReference type="EMBL" id="JEMT01016130">
    <property type="protein sequence ID" value="EXX71408.1"/>
    <property type="molecule type" value="Genomic_DNA"/>
</dbReference>
<gene>
    <name evidence="4" type="ORF">RirG_078780</name>
</gene>
<evidence type="ECO:0000259" key="1">
    <source>
        <dbReference type="Pfam" id="PF23940"/>
    </source>
</evidence>
<dbReference type="InterPro" id="IPR055700">
    <property type="entry name" value="DUF7276"/>
</dbReference>
<dbReference type="HOGENOM" id="CLU_030673_1_0_1"/>
<evidence type="ECO:0000259" key="3">
    <source>
        <dbReference type="Pfam" id="PF23942"/>
    </source>
</evidence>
<keyword evidence="5" id="KW-1185">Reference proteome</keyword>
<name>A0A015MX80_RHIIW</name>
<dbReference type="AlphaFoldDB" id="A0A015MX80"/>
<accession>A0A015MX80</accession>
<dbReference type="Proteomes" id="UP000022910">
    <property type="component" value="Unassembled WGS sequence"/>
</dbReference>
<dbReference type="Pfam" id="PF23940">
    <property type="entry name" value="DUF7275"/>
    <property type="match status" value="1"/>
</dbReference>